<feature type="transmembrane region" description="Helical" evidence="6">
    <location>
        <begin position="354"/>
        <end position="373"/>
    </location>
</feature>
<feature type="transmembrane region" description="Helical" evidence="6">
    <location>
        <begin position="167"/>
        <end position="187"/>
    </location>
</feature>
<accession>A0A1H2YJT0</accession>
<protein>
    <submittedName>
        <fullName evidence="8">Na+/melibiose symporter</fullName>
    </submittedName>
</protein>
<reference evidence="9" key="2">
    <citation type="submission" date="2016-10" db="EMBL/GenBank/DDBJ databases">
        <authorList>
            <person name="Varghese N."/>
        </authorList>
    </citation>
    <scope>NUCLEOTIDE SEQUENCE [LARGE SCALE GENOMIC DNA]</scope>
    <source>
        <strain evidence="9">DSM 12489</strain>
    </source>
</reference>
<feature type="transmembrane region" description="Helical" evidence="6">
    <location>
        <begin position="379"/>
        <end position="397"/>
    </location>
</feature>
<dbReference type="PANTHER" id="PTHR23513:SF6">
    <property type="entry name" value="MAJOR FACILITATOR SUPERFAMILY ASSOCIATED DOMAIN-CONTAINING PROTEIN"/>
    <property type="match status" value="1"/>
</dbReference>
<dbReference type="Gene3D" id="1.20.1250.20">
    <property type="entry name" value="MFS general substrate transporter like domains"/>
    <property type="match status" value="1"/>
</dbReference>
<feature type="transmembrane region" description="Helical" evidence="6">
    <location>
        <begin position="290"/>
        <end position="308"/>
    </location>
</feature>
<dbReference type="InterPro" id="IPR011701">
    <property type="entry name" value="MFS"/>
</dbReference>
<dbReference type="GO" id="GO:0022857">
    <property type="term" value="F:transmembrane transporter activity"/>
    <property type="evidence" value="ECO:0007669"/>
    <property type="project" value="InterPro"/>
</dbReference>
<evidence type="ECO:0000256" key="5">
    <source>
        <dbReference type="ARBA" id="ARBA00023136"/>
    </source>
</evidence>
<dbReference type="PANTHER" id="PTHR23513">
    <property type="entry name" value="INTEGRAL MEMBRANE EFFLUX PROTEIN-RELATED"/>
    <property type="match status" value="1"/>
</dbReference>
<dbReference type="Proteomes" id="UP001157137">
    <property type="component" value="Unassembled WGS sequence"/>
</dbReference>
<name>A0A1H2YJT0_9BACL</name>
<evidence type="ECO:0000256" key="3">
    <source>
        <dbReference type="ARBA" id="ARBA00022692"/>
    </source>
</evidence>
<dbReference type="EMBL" id="BSRA01000023">
    <property type="protein sequence ID" value="GLV14973.1"/>
    <property type="molecule type" value="Genomic_DNA"/>
</dbReference>
<reference evidence="8" key="1">
    <citation type="submission" date="2016-10" db="EMBL/GenBank/DDBJ databases">
        <authorList>
            <person name="de Groot N.N."/>
        </authorList>
    </citation>
    <scope>NUCLEOTIDE SEQUENCE [LARGE SCALE GENOMIC DNA]</scope>
    <source>
        <strain evidence="8">DSM 12489</strain>
    </source>
</reference>
<evidence type="ECO:0000313" key="9">
    <source>
        <dbReference type="Proteomes" id="UP000182589"/>
    </source>
</evidence>
<evidence type="ECO:0000256" key="6">
    <source>
        <dbReference type="SAM" id="Phobius"/>
    </source>
</evidence>
<feature type="transmembrane region" description="Helical" evidence="6">
    <location>
        <begin position="102"/>
        <end position="121"/>
    </location>
</feature>
<keyword evidence="2" id="KW-1003">Cell membrane</keyword>
<proteinExistence type="predicted"/>
<feature type="transmembrane region" description="Helical" evidence="6">
    <location>
        <begin position="260"/>
        <end position="281"/>
    </location>
</feature>
<keyword evidence="9" id="KW-1185">Reference proteome</keyword>
<evidence type="ECO:0000256" key="4">
    <source>
        <dbReference type="ARBA" id="ARBA00022989"/>
    </source>
</evidence>
<sequence length="413" mass="45418">MRMLFAVKLKIPLVLINSSEAVQYLMVSFRDGAVIWMMFLITRSPLDVALITVAKLLSGWIAPISGSLVDSWNLRRVINWTNLLRALLCFGTSFALDMKLSFVITIYLFYILLGVVNKFYYPAFFTAYNKLLDNNARFKNMSVTNSIIMAANVVGALFIAIGLHLDMVFALCGVAYLYAYVILKSAFRQYTGERVAPPKAQLSLHGLSNQLRDLNIYLKNNVGIVVLGLLGLVPEIGIKMVDMLTPKFAVNIGMDHREFYSLLLSVFSGGASVAGLASALWRTKDEVKRLVFLYLLSAAIVTCVGLVQNPIIDIALYAVLGGSFMVENNARHALRVSLTDFVFNGRISSISNTLVSNTVALVSVAVGWVAGYVPVRTIYVLWGPATFCIVLPLLLKLRSTIGSGVSQSKEESV</sequence>
<dbReference type="SUPFAM" id="SSF103473">
    <property type="entry name" value="MFS general substrate transporter"/>
    <property type="match status" value="1"/>
</dbReference>
<feature type="transmembrane region" description="Helical" evidence="6">
    <location>
        <begin position="142"/>
        <end position="161"/>
    </location>
</feature>
<organism evidence="8 9">
    <name type="scientific">Alicyclobacillus hesperidum</name>
    <dbReference type="NCBI Taxonomy" id="89784"/>
    <lineage>
        <taxon>Bacteria</taxon>
        <taxon>Bacillati</taxon>
        <taxon>Bacillota</taxon>
        <taxon>Bacilli</taxon>
        <taxon>Bacillales</taxon>
        <taxon>Alicyclobacillaceae</taxon>
        <taxon>Alicyclobacillus</taxon>
    </lineage>
</organism>
<dbReference type="InterPro" id="IPR036259">
    <property type="entry name" value="MFS_trans_sf"/>
</dbReference>
<keyword evidence="3 6" id="KW-0812">Transmembrane</keyword>
<evidence type="ECO:0000313" key="7">
    <source>
        <dbReference type="EMBL" id="GLV14973.1"/>
    </source>
</evidence>
<feature type="transmembrane region" description="Helical" evidence="6">
    <location>
        <begin position="222"/>
        <end position="240"/>
    </location>
</feature>
<comment type="subcellular location">
    <subcellularLocation>
        <location evidence="1">Cell membrane</location>
        <topology evidence="1">Multi-pass membrane protein</topology>
    </subcellularLocation>
</comment>
<dbReference type="STRING" id="89784.SAMN04489725_1422"/>
<gene>
    <name evidence="7" type="ORF">Heshes_26590</name>
    <name evidence="8" type="ORF">SAMN04489725_1422</name>
</gene>
<keyword evidence="5 6" id="KW-0472">Membrane</keyword>
<keyword evidence="4 6" id="KW-1133">Transmembrane helix</keyword>
<dbReference type="GO" id="GO:0005886">
    <property type="term" value="C:plasma membrane"/>
    <property type="evidence" value="ECO:0007669"/>
    <property type="project" value="UniProtKB-SubCell"/>
</dbReference>
<dbReference type="EMBL" id="FNOJ01000042">
    <property type="protein sequence ID" value="SDX05416.1"/>
    <property type="molecule type" value="Genomic_DNA"/>
</dbReference>
<evidence type="ECO:0000256" key="2">
    <source>
        <dbReference type="ARBA" id="ARBA00022475"/>
    </source>
</evidence>
<evidence type="ECO:0000256" key="1">
    <source>
        <dbReference type="ARBA" id="ARBA00004651"/>
    </source>
</evidence>
<dbReference type="AlphaFoldDB" id="A0A1H2YJT0"/>
<evidence type="ECO:0000313" key="8">
    <source>
        <dbReference type="EMBL" id="SDX05416.1"/>
    </source>
</evidence>
<reference evidence="7" key="3">
    <citation type="submission" date="2023-02" db="EMBL/GenBank/DDBJ databases">
        <title>Proposal of a novel subspecies: Alicyclobacillus hesperidum subspecies aegle.</title>
        <authorList>
            <person name="Goto K."/>
            <person name="Fujii T."/>
            <person name="Yasui K."/>
            <person name="Mochida K."/>
            <person name="Kato-Tanaka Y."/>
            <person name="Morohoshi S."/>
            <person name="An S.Y."/>
            <person name="Kasai H."/>
            <person name="Yokota A."/>
        </authorList>
    </citation>
    <scope>NUCLEOTIDE SEQUENCE</scope>
    <source>
        <strain evidence="7">DSM 12766</strain>
    </source>
</reference>
<dbReference type="Proteomes" id="UP000182589">
    <property type="component" value="Unassembled WGS sequence"/>
</dbReference>
<dbReference type="Pfam" id="PF07690">
    <property type="entry name" value="MFS_1"/>
    <property type="match status" value="1"/>
</dbReference>